<evidence type="ECO:0000256" key="3">
    <source>
        <dbReference type="ARBA" id="ARBA00022692"/>
    </source>
</evidence>
<keyword evidence="3 6" id="KW-0812">Transmembrane</keyword>
<dbReference type="RefSeq" id="WP_119764100.1">
    <property type="nucleotide sequence ID" value="NZ_QYUM01000004.1"/>
</dbReference>
<evidence type="ECO:0000313" key="8">
    <source>
        <dbReference type="EMBL" id="RJF85395.1"/>
    </source>
</evidence>
<dbReference type="PANTHER" id="PTHR22911">
    <property type="entry name" value="ACYL-MALONYL CONDENSING ENZYME-RELATED"/>
    <property type="match status" value="1"/>
</dbReference>
<dbReference type="InterPro" id="IPR037185">
    <property type="entry name" value="EmrE-like"/>
</dbReference>
<dbReference type="OrthoDB" id="9812899at2"/>
<sequence length="305" mass="32526">MAETAAHPHRPLYALGLRLTAVFFLASMSALIKLASTRGVNLVEAIFFRQFFALPVVILWVMAGPGLGSLRTARIGAHAWRTVAGLIGMIGTFGSIILLPLAEQTTLGFTVPIFATILSVAFLGEKAGIHRWGAVLVGFIGVLIVVQPGSSHIPLIGAIVGLSSALMIAVVSILLRQIGRTEAAPTTVFWFSFLSVPPAGIVYFFFAQPHDLAEWLLLAGIGIAGGFGQMALSGALRWGPVSLVVPMDYSSLIWATLYGWLLFSALPTTATWIGAPIIVVSGLYIVWREHRLSRHNTDLATAAAD</sequence>
<dbReference type="Proteomes" id="UP000286100">
    <property type="component" value="Unassembled WGS sequence"/>
</dbReference>
<name>A0A418W5S7_9SPHN</name>
<dbReference type="SUPFAM" id="SSF103481">
    <property type="entry name" value="Multidrug resistance efflux transporter EmrE"/>
    <property type="match status" value="2"/>
</dbReference>
<feature type="domain" description="EamA" evidence="7">
    <location>
        <begin position="17"/>
        <end position="146"/>
    </location>
</feature>
<feature type="transmembrane region" description="Helical" evidence="6">
    <location>
        <begin position="12"/>
        <end position="32"/>
    </location>
</feature>
<gene>
    <name evidence="8" type="ORF">D3876_15725</name>
</gene>
<dbReference type="Pfam" id="PF00892">
    <property type="entry name" value="EamA"/>
    <property type="match status" value="2"/>
</dbReference>
<comment type="subcellular location">
    <subcellularLocation>
        <location evidence="1">Membrane</location>
        <topology evidence="1">Multi-pass membrane protein</topology>
    </subcellularLocation>
</comment>
<dbReference type="InterPro" id="IPR000620">
    <property type="entry name" value="EamA_dom"/>
</dbReference>
<dbReference type="GO" id="GO:0016020">
    <property type="term" value="C:membrane"/>
    <property type="evidence" value="ECO:0007669"/>
    <property type="project" value="UniProtKB-SubCell"/>
</dbReference>
<reference evidence="8 9" key="1">
    <citation type="submission" date="2018-09" db="EMBL/GenBank/DDBJ databases">
        <authorList>
            <person name="Zhu H."/>
        </authorList>
    </citation>
    <scope>NUCLEOTIDE SEQUENCE [LARGE SCALE GENOMIC DNA]</scope>
    <source>
        <strain evidence="8 9">K2R01-6</strain>
    </source>
</reference>
<feature type="transmembrane region" description="Helical" evidence="6">
    <location>
        <begin position="155"/>
        <end position="175"/>
    </location>
</feature>
<evidence type="ECO:0000256" key="6">
    <source>
        <dbReference type="SAM" id="Phobius"/>
    </source>
</evidence>
<feature type="transmembrane region" description="Helical" evidence="6">
    <location>
        <begin position="244"/>
        <end position="263"/>
    </location>
</feature>
<evidence type="ECO:0000256" key="4">
    <source>
        <dbReference type="ARBA" id="ARBA00022989"/>
    </source>
</evidence>
<feature type="transmembrane region" description="Helical" evidence="6">
    <location>
        <begin position="131"/>
        <end position="149"/>
    </location>
</feature>
<keyword evidence="4 6" id="KW-1133">Transmembrane helix</keyword>
<keyword evidence="5 6" id="KW-0472">Membrane</keyword>
<dbReference type="PANTHER" id="PTHR22911:SF6">
    <property type="entry name" value="SOLUTE CARRIER FAMILY 35 MEMBER G1"/>
    <property type="match status" value="1"/>
</dbReference>
<keyword evidence="9" id="KW-1185">Reference proteome</keyword>
<feature type="transmembrane region" description="Helical" evidence="6">
    <location>
        <begin position="187"/>
        <end position="206"/>
    </location>
</feature>
<comment type="similarity">
    <text evidence="2">Belongs to the drug/metabolite transporter (DMT) superfamily. 10 TMS drug/metabolite exporter (DME) (TC 2.A.7.3) family.</text>
</comment>
<evidence type="ECO:0000313" key="9">
    <source>
        <dbReference type="Proteomes" id="UP000286100"/>
    </source>
</evidence>
<feature type="transmembrane region" description="Helical" evidence="6">
    <location>
        <begin position="212"/>
        <end position="232"/>
    </location>
</feature>
<protein>
    <submittedName>
        <fullName evidence="8">DMT family transporter</fullName>
    </submittedName>
</protein>
<evidence type="ECO:0000256" key="5">
    <source>
        <dbReference type="ARBA" id="ARBA00023136"/>
    </source>
</evidence>
<proteinExistence type="inferred from homology"/>
<feature type="transmembrane region" description="Helical" evidence="6">
    <location>
        <begin position="52"/>
        <end position="70"/>
    </location>
</feature>
<dbReference type="EMBL" id="QYUM01000004">
    <property type="protein sequence ID" value="RJF85395.1"/>
    <property type="molecule type" value="Genomic_DNA"/>
</dbReference>
<organism evidence="8 9">
    <name type="scientific">Sphingomonas cavernae</name>
    <dbReference type="NCBI Taxonomy" id="2320861"/>
    <lineage>
        <taxon>Bacteria</taxon>
        <taxon>Pseudomonadati</taxon>
        <taxon>Pseudomonadota</taxon>
        <taxon>Alphaproteobacteria</taxon>
        <taxon>Sphingomonadales</taxon>
        <taxon>Sphingomonadaceae</taxon>
        <taxon>Sphingomonas</taxon>
    </lineage>
</organism>
<dbReference type="AlphaFoldDB" id="A0A418W5S7"/>
<evidence type="ECO:0000259" key="7">
    <source>
        <dbReference type="Pfam" id="PF00892"/>
    </source>
</evidence>
<feature type="transmembrane region" description="Helical" evidence="6">
    <location>
        <begin position="82"/>
        <end position="101"/>
    </location>
</feature>
<accession>A0A418W5S7</accession>
<feature type="transmembrane region" description="Helical" evidence="6">
    <location>
        <begin position="269"/>
        <end position="287"/>
    </location>
</feature>
<feature type="transmembrane region" description="Helical" evidence="6">
    <location>
        <begin position="107"/>
        <end position="124"/>
    </location>
</feature>
<comment type="caution">
    <text evidence="8">The sequence shown here is derived from an EMBL/GenBank/DDBJ whole genome shotgun (WGS) entry which is preliminary data.</text>
</comment>
<evidence type="ECO:0000256" key="1">
    <source>
        <dbReference type="ARBA" id="ARBA00004141"/>
    </source>
</evidence>
<evidence type="ECO:0000256" key="2">
    <source>
        <dbReference type="ARBA" id="ARBA00009853"/>
    </source>
</evidence>
<feature type="domain" description="EamA" evidence="7">
    <location>
        <begin position="156"/>
        <end position="285"/>
    </location>
</feature>